<accession>A0A0G0X5J8</accession>
<dbReference type="Proteomes" id="UP000034507">
    <property type="component" value="Unassembled WGS sequence"/>
</dbReference>
<reference evidence="1 2" key="1">
    <citation type="journal article" date="2015" name="Nature">
        <title>rRNA introns, odd ribosomes, and small enigmatic genomes across a large radiation of phyla.</title>
        <authorList>
            <person name="Brown C.T."/>
            <person name="Hug L.A."/>
            <person name="Thomas B.C."/>
            <person name="Sharon I."/>
            <person name="Castelle C.J."/>
            <person name="Singh A."/>
            <person name="Wilkins M.J."/>
            <person name="Williams K.H."/>
            <person name="Banfield J.F."/>
        </authorList>
    </citation>
    <scope>NUCLEOTIDE SEQUENCE [LARGE SCALE GENOMIC DNA]</scope>
</reference>
<proteinExistence type="predicted"/>
<organism evidence="1 2">
    <name type="scientific">candidate division WWE3 bacterium GW2011_GWC1_41_7</name>
    <dbReference type="NCBI Taxonomy" id="1619119"/>
    <lineage>
        <taxon>Bacteria</taxon>
        <taxon>Katanobacteria</taxon>
    </lineage>
</organism>
<evidence type="ECO:0000313" key="2">
    <source>
        <dbReference type="Proteomes" id="UP000034507"/>
    </source>
</evidence>
<comment type="caution">
    <text evidence="1">The sequence shown here is derived from an EMBL/GenBank/DDBJ whole genome shotgun (WGS) entry which is preliminary data.</text>
</comment>
<dbReference type="Gene3D" id="3.60.40.10">
    <property type="entry name" value="PPM-type phosphatase domain"/>
    <property type="match status" value="1"/>
</dbReference>
<sequence length="269" mass="31123">MIKHILYHENNRKEPYKPQEDAYDNTDYTYVVADGVTHDVDENGMYPNPSDASKVAQIVCDAVTKYLSSKPPSLDNIKLAYLEANKQVQDFNQTRPLYKARETNVYTIGAATTAAIWIEGNNLLYGVLDDCFISVFSDDYKDHPVLKSYVEQSAKILDDNYNWSKPETRKLWRKEIRNNTYIHDGNEYGYGVIDGREGFMKYLQLGKVALKPNDLMCVYTDGFIKLLQDLDFVKGLREQSFSAQTYEYIKGYAEKHDAYKEKTAYFIKH</sequence>
<dbReference type="EMBL" id="LCBX01000029">
    <property type="protein sequence ID" value="KKS20339.1"/>
    <property type="molecule type" value="Genomic_DNA"/>
</dbReference>
<protein>
    <recommendedName>
        <fullName evidence="3">PPM-type phosphatase domain-containing protein</fullName>
    </recommendedName>
</protein>
<gene>
    <name evidence="1" type="ORF">UU77_C0029G0020</name>
</gene>
<evidence type="ECO:0008006" key="3">
    <source>
        <dbReference type="Google" id="ProtNLM"/>
    </source>
</evidence>
<dbReference type="AlphaFoldDB" id="A0A0G0X5J8"/>
<dbReference type="SUPFAM" id="SSF81606">
    <property type="entry name" value="PP2C-like"/>
    <property type="match status" value="1"/>
</dbReference>
<name>A0A0G0X5J8_UNCKA</name>
<evidence type="ECO:0000313" key="1">
    <source>
        <dbReference type="EMBL" id="KKS20339.1"/>
    </source>
</evidence>
<dbReference type="InterPro" id="IPR036457">
    <property type="entry name" value="PPM-type-like_dom_sf"/>
</dbReference>